<evidence type="ECO:0000313" key="3">
    <source>
        <dbReference type="EMBL" id="MFD2182744.1"/>
    </source>
</evidence>
<dbReference type="RefSeq" id="WP_378477918.1">
    <property type="nucleotide sequence ID" value="NZ_JBHUIW010000011.1"/>
</dbReference>
<evidence type="ECO:0000259" key="1">
    <source>
        <dbReference type="Pfam" id="PF01494"/>
    </source>
</evidence>
<sequence>MGGPANGRARRAIVIGGSMSGLLVGLLLRRRGWDVDVHERVATALSGRGAGIVAQDDLVARLRALGLDTTALGVEITTRQILERDGSVSDQMECRQTLTAWERLWRLLRDAFPAAHYHSGRGLAGIEQSATGVLARFADGSSAAADLLIGADGIRSTVRHACDASVAPQYAGYVAWRSLLAESDVTPAAHEALFDKMTFCLPPGEQFLGYPVAGPDDDPRVGHRRYNIVWYRPADATGRLRDLLTDETGTTHAISIPPPLIRRAAIAGLMADARRLLAPQLADLAVLMEEPILQPIYDLEAGRLAFGRVAIVGDAACVARPHVAAGVAKAADDAAALVDAVAEADDVPAAIRAFEAERLPVNRRIVERARHLGAYLQANRSAEERVRSRRHGIPRAVMAETAVLDFLHEA</sequence>
<evidence type="ECO:0000259" key="2">
    <source>
        <dbReference type="Pfam" id="PF22607"/>
    </source>
</evidence>
<gene>
    <name evidence="3" type="ORF">ACFSOX_11315</name>
</gene>
<evidence type="ECO:0000313" key="4">
    <source>
        <dbReference type="Proteomes" id="UP001597314"/>
    </source>
</evidence>
<dbReference type="PANTHER" id="PTHR47469:SF2">
    <property type="entry name" value="OS06G0597600 PROTEIN"/>
    <property type="match status" value="1"/>
</dbReference>
<dbReference type="EMBL" id="JBHUIW010000011">
    <property type="protein sequence ID" value="MFD2182744.1"/>
    <property type="molecule type" value="Genomic_DNA"/>
</dbReference>
<dbReference type="SUPFAM" id="SSF54373">
    <property type="entry name" value="FAD-linked reductases, C-terminal domain"/>
    <property type="match status" value="1"/>
</dbReference>
<dbReference type="SUPFAM" id="SSF51905">
    <property type="entry name" value="FAD/NAD(P)-binding domain"/>
    <property type="match status" value="1"/>
</dbReference>
<feature type="domain" description="2,6-dihydroxypyridine 3-monooxygenase substrate binding" evidence="2">
    <location>
        <begin position="170"/>
        <end position="298"/>
    </location>
</feature>
<dbReference type="InterPro" id="IPR053212">
    <property type="entry name" value="DHP_3-monooxygenase"/>
</dbReference>
<keyword evidence="3" id="KW-0503">Monooxygenase</keyword>
<reference evidence="4" key="1">
    <citation type="journal article" date="2019" name="Int. J. Syst. Evol. Microbiol.">
        <title>The Global Catalogue of Microorganisms (GCM) 10K type strain sequencing project: providing services to taxonomists for standard genome sequencing and annotation.</title>
        <authorList>
            <consortium name="The Broad Institute Genomics Platform"/>
            <consortium name="The Broad Institute Genome Sequencing Center for Infectious Disease"/>
            <person name="Wu L."/>
            <person name="Ma J."/>
        </authorList>
    </citation>
    <scope>NUCLEOTIDE SEQUENCE [LARGE SCALE GENOMIC DNA]</scope>
    <source>
        <strain evidence="4">CGMCC 1.6774</strain>
    </source>
</reference>
<protein>
    <submittedName>
        <fullName evidence="3">FAD-dependent monooxygenase</fullName>
    </submittedName>
</protein>
<dbReference type="InterPro" id="IPR002938">
    <property type="entry name" value="FAD-bd"/>
</dbReference>
<organism evidence="3 4">
    <name type="scientific">Rhodoplanes azumiensis</name>
    <dbReference type="NCBI Taxonomy" id="1897628"/>
    <lineage>
        <taxon>Bacteria</taxon>
        <taxon>Pseudomonadati</taxon>
        <taxon>Pseudomonadota</taxon>
        <taxon>Alphaproteobacteria</taxon>
        <taxon>Hyphomicrobiales</taxon>
        <taxon>Nitrobacteraceae</taxon>
        <taxon>Rhodoplanes</taxon>
    </lineage>
</organism>
<keyword evidence="3" id="KW-0560">Oxidoreductase</keyword>
<keyword evidence="4" id="KW-1185">Reference proteome</keyword>
<dbReference type="InterPro" id="IPR036188">
    <property type="entry name" value="FAD/NAD-bd_sf"/>
</dbReference>
<accession>A0ABW5AIN2</accession>
<dbReference type="PRINTS" id="PR00420">
    <property type="entry name" value="RNGMNOXGNASE"/>
</dbReference>
<dbReference type="InterPro" id="IPR054707">
    <property type="entry name" value="DhpH_subs-bd"/>
</dbReference>
<comment type="caution">
    <text evidence="3">The sequence shown here is derived from an EMBL/GenBank/DDBJ whole genome shotgun (WGS) entry which is preliminary data.</text>
</comment>
<dbReference type="Gene3D" id="3.50.50.60">
    <property type="entry name" value="FAD/NAD(P)-binding domain"/>
    <property type="match status" value="2"/>
</dbReference>
<dbReference type="GO" id="GO:0004497">
    <property type="term" value="F:monooxygenase activity"/>
    <property type="evidence" value="ECO:0007669"/>
    <property type="project" value="UniProtKB-KW"/>
</dbReference>
<dbReference type="Pfam" id="PF01494">
    <property type="entry name" value="FAD_binding_3"/>
    <property type="match status" value="1"/>
</dbReference>
<proteinExistence type="predicted"/>
<name>A0ABW5AIN2_9BRAD</name>
<dbReference type="Proteomes" id="UP001597314">
    <property type="component" value="Unassembled WGS sequence"/>
</dbReference>
<feature type="domain" description="FAD-binding" evidence="1">
    <location>
        <begin position="301"/>
        <end position="369"/>
    </location>
</feature>
<dbReference type="NCBIfam" id="NF005566">
    <property type="entry name" value="PRK07236.1"/>
    <property type="match status" value="1"/>
</dbReference>
<dbReference type="PANTHER" id="PTHR47469">
    <property type="entry name" value="MONOOXYGENASE-LIKE"/>
    <property type="match status" value="1"/>
</dbReference>
<dbReference type="Pfam" id="PF22607">
    <property type="entry name" value="FAD_binding-like"/>
    <property type="match status" value="1"/>
</dbReference>